<evidence type="ECO:0000256" key="2">
    <source>
        <dbReference type="ARBA" id="ARBA00005885"/>
    </source>
</evidence>
<dbReference type="InterPro" id="IPR044833">
    <property type="entry name" value="WDL5/6"/>
</dbReference>
<feature type="region of interest" description="Disordered" evidence="6">
    <location>
        <begin position="287"/>
        <end position="458"/>
    </location>
</feature>
<dbReference type="PANTHER" id="PTHR31358">
    <property type="entry name" value="PROTEIN WVD2-LIKE 4"/>
    <property type="match status" value="1"/>
</dbReference>
<dbReference type="GO" id="GO:0005874">
    <property type="term" value="C:microtubule"/>
    <property type="evidence" value="ECO:0007669"/>
    <property type="project" value="UniProtKB-KW"/>
</dbReference>
<evidence type="ECO:0000256" key="6">
    <source>
        <dbReference type="SAM" id="MobiDB-lite"/>
    </source>
</evidence>
<evidence type="ECO:0000256" key="1">
    <source>
        <dbReference type="ARBA" id="ARBA00004245"/>
    </source>
</evidence>
<evidence type="ECO:0000259" key="7">
    <source>
        <dbReference type="Pfam" id="PF06886"/>
    </source>
</evidence>
<dbReference type="PANTHER" id="PTHR31358:SF29">
    <property type="entry name" value="PROTEIN WVD2-LIKE 5-RELATED"/>
    <property type="match status" value="1"/>
</dbReference>
<reference evidence="8" key="2">
    <citation type="journal article" date="2024" name="Plant">
        <title>Genomic evolution and insights into agronomic trait innovations of Sesamum species.</title>
        <authorList>
            <person name="Miao H."/>
            <person name="Wang L."/>
            <person name="Qu L."/>
            <person name="Liu H."/>
            <person name="Sun Y."/>
            <person name="Le M."/>
            <person name="Wang Q."/>
            <person name="Wei S."/>
            <person name="Zheng Y."/>
            <person name="Lin W."/>
            <person name="Duan Y."/>
            <person name="Cao H."/>
            <person name="Xiong S."/>
            <person name="Wang X."/>
            <person name="Wei L."/>
            <person name="Li C."/>
            <person name="Ma Q."/>
            <person name="Ju M."/>
            <person name="Zhao R."/>
            <person name="Li G."/>
            <person name="Mu C."/>
            <person name="Tian Q."/>
            <person name="Mei H."/>
            <person name="Zhang T."/>
            <person name="Gao T."/>
            <person name="Zhang H."/>
        </authorList>
    </citation>
    <scope>NUCLEOTIDE SEQUENCE</scope>
    <source>
        <strain evidence="8">G02</strain>
    </source>
</reference>
<dbReference type="EMBL" id="JACGWJ010000007">
    <property type="protein sequence ID" value="KAL0407635.1"/>
    <property type="molecule type" value="Genomic_DNA"/>
</dbReference>
<feature type="region of interest" description="Disordered" evidence="6">
    <location>
        <begin position="60"/>
        <end position="229"/>
    </location>
</feature>
<evidence type="ECO:0000256" key="3">
    <source>
        <dbReference type="ARBA" id="ARBA00022490"/>
    </source>
</evidence>
<feature type="region of interest" description="Disordered" evidence="6">
    <location>
        <begin position="12"/>
        <end position="39"/>
    </location>
</feature>
<dbReference type="InterPro" id="IPR027329">
    <property type="entry name" value="TPX2_C"/>
</dbReference>
<dbReference type="GO" id="GO:0008017">
    <property type="term" value="F:microtubule binding"/>
    <property type="evidence" value="ECO:0007669"/>
    <property type="project" value="InterPro"/>
</dbReference>
<dbReference type="AlphaFoldDB" id="A0AAW2TRQ1"/>
<evidence type="ECO:0000256" key="5">
    <source>
        <dbReference type="ARBA" id="ARBA00023212"/>
    </source>
</evidence>
<evidence type="ECO:0000256" key="4">
    <source>
        <dbReference type="ARBA" id="ARBA00022701"/>
    </source>
</evidence>
<evidence type="ECO:0000313" key="8">
    <source>
        <dbReference type="EMBL" id="KAL0407635.1"/>
    </source>
</evidence>
<keyword evidence="5" id="KW-0206">Cytoskeleton</keyword>
<comment type="subcellular location">
    <subcellularLocation>
        <location evidence="1">Cytoplasm</location>
        <location evidence="1">Cytoskeleton</location>
    </subcellularLocation>
</comment>
<feature type="compositionally biased region" description="Basic and acidic residues" evidence="6">
    <location>
        <begin position="122"/>
        <end position="131"/>
    </location>
</feature>
<feature type="compositionally biased region" description="Polar residues" evidence="6">
    <location>
        <begin position="390"/>
        <end position="407"/>
    </location>
</feature>
<feature type="compositionally biased region" description="Basic residues" evidence="6">
    <location>
        <begin position="314"/>
        <end position="323"/>
    </location>
</feature>
<sequence length="458" mass="49089">MMAADSIITVSGYGPEFENGLHEPLPISEKVNGTSNGSLGIEELSADLENAAKLSDHSIASVKRSTEEPALPLEGHSTTIPKALGVEESSDFKNLKPQKGTGKAKSEKPLSPGQAAVTGLSKSKDGKEVKKSSVASNGIASESRPGRTLAIRTKSKSTNEKQAADNSKQLGHPDATSSSTSGAPSEELPEETKLKALKKGPVSKAEETSESSLSPTAGDAKPRRVGTLPTYSFNFRCNERAEKRREFYSKLEEKIHAKEVEKSNLQAKTKETQEAEIKMLRKTLGFKATPMPSFYQEPPPPKVELKKIPTTRAKSPKLGRKKGSSTADSEENDALSARPGRLSLDEKVSQDDFAKAPPVAHVKAPRRKSLPKLPSQNTSLTHEKKKATSRKITTPKETGESAIQPNDLSKEPSEFASDAQNQESGTIAAPNESRTSLDNDPALEAEEETTSVQGSVAV</sequence>
<name>A0AAW2TRQ1_SESRA</name>
<comment type="caution">
    <text evidence="8">The sequence shown here is derived from an EMBL/GenBank/DDBJ whole genome shotgun (WGS) entry which is preliminary data.</text>
</comment>
<keyword evidence="4" id="KW-0493">Microtubule</keyword>
<keyword evidence="3" id="KW-0963">Cytoplasm</keyword>
<organism evidence="8">
    <name type="scientific">Sesamum radiatum</name>
    <name type="common">Black benniseed</name>
    <dbReference type="NCBI Taxonomy" id="300843"/>
    <lineage>
        <taxon>Eukaryota</taxon>
        <taxon>Viridiplantae</taxon>
        <taxon>Streptophyta</taxon>
        <taxon>Embryophyta</taxon>
        <taxon>Tracheophyta</taxon>
        <taxon>Spermatophyta</taxon>
        <taxon>Magnoliopsida</taxon>
        <taxon>eudicotyledons</taxon>
        <taxon>Gunneridae</taxon>
        <taxon>Pentapetalae</taxon>
        <taxon>asterids</taxon>
        <taxon>lamiids</taxon>
        <taxon>Lamiales</taxon>
        <taxon>Pedaliaceae</taxon>
        <taxon>Sesamum</taxon>
    </lineage>
</organism>
<reference evidence="8" key="1">
    <citation type="submission" date="2020-06" db="EMBL/GenBank/DDBJ databases">
        <authorList>
            <person name="Li T."/>
            <person name="Hu X."/>
            <person name="Zhang T."/>
            <person name="Song X."/>
            <person name="Zhang H."/>
            <person name="Dai N."/>
            <person name="Sheng W."/>
            <person name="Hou X."/>
            <person name="Wei L."/>
        </authorList>
    </citation>
    <scope>NUCLEOTIDE SEQUENCE</scope>
    <source>
        <strain evidence="8">G02</strain>
        <tissue evidence="8">Leaf</tissue>
    </source>
</reference>
<proteinExistence type="inferred from homology"/>
<protein>
    <submittedName>
        <fullName evidence="8">Protein WVD2-like 5</fullName>
    </submittedName>
</protein>
<feature type="compositionally biased region" description="Polar residues" evidence="6">
    <location>
        <begin position="164"/>
        <end position="183"/>
    </location>
</feature>
<feature type="domain" description="TPX2 C-terminal" evidence="7">
    <location>
        <begin position="233"/>
        <end position="308"/>
    </location>
</feature>
<feature type="compositionally biased region" description="Basic and acidic residues" evidence="6">
    <location>
        <begin position="343"/>
        <end position="354"/>
    </location>
</feature>
<dbReference type="Pfam" id="PF06886">
    <property type="entry name" value="TPX2"/>
    <property type="match status" value="1"/>
</dbReference>
<gene>
    <name evidence="8" type="ORF">Sradi_1697900</name>
</gene>
<comment type="similarity">
    <text evidence="2">Belongs to the TPX2 family.</text>
</comment>
<accession>A0AAW2TRQ1</accession>